<organism evidence="1 2">
    <name type="scientific">Brassica rapa subsp. trilocularis</name>
    <dbReference type="NCBI Taxonomy" id="1813537"/>
    <lineage>
        <taxon>Eukaryota</taxon>
        <taxon>Viridiplantae</taxon>
        <taxon>Streptophyta</taxon>
        <taxon>Embryophyta</taxon>
        <taxon>Tracheophyta</taxon>
        <taxon>Spermatophyta</taxon>
        <taxon>Magnoliopsida</taxon>
        <taxon>eudicotyledons</taxon>
        <taxon>Gunneridae</taxon>
        <taxon>Pentapetalae</taxon>
        <taxon>rosids</taxon>
        <taxon>malvids</taxon>
        <taxon>Brassicales</taxon>
        <taxon>Brassicaceae</taxon>
        <taxon>Brassiceae</taxon>
        <taxon>Brassica</taxon>
    </lineage>
</organism>
<name>A0ABQ7NKK8_BRACM</name>
<keyword evidence="2" id="KW-1185">Reference proteome</keyword>
<gene>
    <name evidence="1" type="primary">A02g508410.1_BraROA</name>
    <name evidence="1" type="ORF">IGI04_007300</name>
</gene>
<proteinExistence type="predicted"/>
<dbReference type="EMBL" id="JADBGQ010000002">
    <property type="protein sequence ID" value="KAG5410981.1"/>
    <property type="molecule type" value="Genomic_DNA"/>
</dbReference>
<accession>A0ABQ7NKK8</accession>
<dbReference type="Proteomes" id="UP000823674">
    <property type="component" value="Chromosome A02"/>
</dbReference>
<evidence type="ECO:0000313" key="2">
    <source>
        <dbReference type="Proteomes" id="UP000823674"/>
    </source>
</evidence>
<comment type="caution">
    <text evidence="1">The sequence shown here is derived from an EMBL/GenBank/DDBJ whole genome shotgun (WGS) entry which is preliminary data.</text>
</comment>
<sequence length="75" mass="8950">MDCGITTAAFVKIHEISDVKEMEYCKGSNKRNKIKGNMRKRSYLQIKVYKARPRLHSVWFFGMYRSSLYCYSAEW</sequence>
<protein>
    <submittedName>
        <fullName evidence="1">Uncharacterized protein</fullName>
    </submittedName>
</protein>
<reference evidence="1 2" key="1">
    <citation type="submission" date="2021-03" db="EMBL/GenBank/DDBJ databases">
        <authorList>
            <person name="King G.J."/>
            <person name="Bancroft I."/>
            <person name="Baten A."/>
            <person name="Bloomfield J."/>
            <person name="Borpatragohain P."/>
            <person name="He Z."/>
            <person name="Irish N."/>
            <person name="Irwin J."/>
            <person name="Liu K."/>
            <person name="Mauleon R.P."/>
            <person name="Moore J."/>
            <person name="Morris R."/>
            <person name="Ostergaard L."/>
            <person name="Wang B."/>
            <person name="Wells R."/>
        </authorList>
    </citation>
    <scope>NUCLEOTIDE SEQUENCE [LARGE SCALE GENOMIC DNA]</scope>
    <source>
        <strain evidence="1">R-o-18</strain>
        <tissue evidence="1">Leaf</tissue>
    </source>
</reference>
<evidence type="ECO:0000313" key="1">
    <source>
        <dbReference type="EMBL" id="KAG5410981.1"/>
    </source>
</evidence>